<dbReference type="EMBL" id="JANBPK010001150">
    <property type="protein sequence ID" value="KAJ2925576.1"/>
    <property type="molecule type" value="Genomic_DNA"/>
</dbReference>
<reference evidence="2" key="1">
    <citation type="submission" date="2022-06" db="EMBL/GenBank/DDBJ databases">
        <title>Genome Sequence of Candolleomyces eurysporus.</title>
        <authorList>
            <person name="Buettner E."/>
        </authorList>
    </citation>
    <scope>NUCLEOTIDE SEQUENCE</scope>
    <source>
        <strain evidence="2">VTCC 930004</strain>
    </source>
</reference>
<accession>A0A9W8IZ66</accession>
<keyword evidence="1" id="KW-0472">Membrane</keyword>
<feature type="non-terminal residue" evidence="2">
    <location>
        <position position="240"/>
    </location>
</feature>
<dbReference type="Proteomes" id="UP001140091">
    <property type="component" value="Unassembled WGS sequence"/>
</dbReference>
<keyword evidence="1" id="KW-1133">Transmembrane helix</keyword>
<keyword evidence="3" id="KW-1185">Reference proteome</keyword>
<comment type="caution">
    <text evidence="2">The sequence shown here is derived from an EMBL/GenBank/DDBJ whole genome shotgun (WGS) entry which is preliminary data.</text>
</comment>
<gene>
    <name evidence="2" type="ORF">H1R20_g11519</name>
</gene>
<feature type="transmembrane region" description="Helical" evidence="1">
    <location>
        <begin position="56"/>
        <end position="76"/>
    </location>
</feature>
<evidence type="ECO:0000313" key="3">
    <source>
        <dbReference type="Proteomes" id="UP001140091"/>
    </source>
</evidence>
<evidence type="ECO:0000313" key="2">
    <source>
        <dbReference type="EMBL" id="KAJ2925576.1"/>
    </source>
</evidence>
<protein>
    <submittedName>
        <fullName evidence="2">Uncharacterized protein</fullName>
    </submittedName>
</protein>
<organism evidence="2 3">
    <name type="scientific">Candolleomyces eurysporus</name>
    <dbReference type="NCBI Taxonomy" id="2828524"/>
    <lineage>
        <taxon>Eukaryota</taxon>
        <taxon>Fungi</taxon>
        <taxon>Dikarya</taxon>
        <taxon>Basidiomycota</taxon>
        <taxon>Agaricomycotina</taxon>
        <taxon>Agaricomycetes</taxon>
        <taxon>Agaricomycetidae</taxon>
        <taxon>Agaricales</taxon>
        <taxon>Agaricineae</taxon>
        <taxon>Psathyrellaceae</taxon>
        <taxon>Candolleomyces</taxon>
    </lineage>
</organism>
<name>A0A9W8IZ66_9AGAR</name>
<evidence type="ECO:0000256" key="1">
    <source>
        <dbReference type="SAM" id="Phobius"/>
    </source>
</evidence>
<keyword evidence="1" id="KW-0812">Transmembrane</keyword>
<sequence length="240" mass="26792">MDNSELWFRYLVGKQISEACKASLILYNLLPFIAITSANASLWLCLHALLGAKRKYLMALIVIFAGFAISCLALMLRELNSWTAVRPIDFVQNLGYTCAYSGTSVKAQAAVATVAYIRLAWAALSALIGIITLLGRYRKQNDSLINIIRRDGGIYYLTVITITLADTVTKTPTNFKKTHGVIGVRFDWEMSQSFMNAEENAESSNLYQSNWYLFLLATQGSLLMDLLSENTNVEADEVKF</sequence>
<proteinExistence type="predicted"/>
<feature type="transmembrane region" description="Helical" evidence="1">
    <location>
        <begin position="115"/>
        <end position="135"/>
    </location>
</feature>
<feature type="transmembrane region" description="Helical" evidence="1">
    <location>
        <begin position="24"/>
        <end position="44"/>
    </location>
</feature>
<dbReference type="AlphaFoldDB" id="A0A9W8IZ66"/>